<comment type="caution">
    <text evidence="5">The sequence shown here is derived from an EMBL/GenBank/DDBJ whole genome shotgun (WGS) entry which is preliminary data.</text>
</comment>
<dbReference type="EMBL" id="VCIA01000001">
    <property type="protein sequence ID" value="TMN21807.1"/>
    <property type="molecule type" value="Genomic_DNA"/>
</dbReference>
<dbReference type="OrthoDB" id="9800374at2"/>
<keyword evidence="1 4" id="KW-0805">Transcription regulation</keyword>
<dbReference type="CDD" id="cd00090">
    <property type="entry name" value="HTH_ARSR"/>
    <property type="match status" value="1"/>
</dbReference>
<dbReference type="Gene3D" id="1.10.10.10">
    <property type="entry name" value="Winged helix-like DNA-binding domain superfamily/Winged helix DNA-binding domain"/>
    <property type="match status" value="1"/>
</dbReference>
<organism evidence="5 6">
    <name type="scientific">Lentibacillus cibarius</name>
    <dbReference type="NCBI Taxonomy" id="2583219"/>
    <lineage>
        <taxon>Bacteria</taxon>
        <taxon>Bacillati</taxon>
        <taxon>Bacillota</taxon>
        <taxon>Bacilli</taxon>
        <taxon>Bacillales</taxon>
        <taxon>Bacillaceae</taxon>
        <taxon>Lentibacillus</taxon>
    </lineage>
</organism>
<dbReference type="AlphaFoldDB" id="A0A5S3QJA3"/>
<evidence type="ECO:0000313" key="6">
    <source>
        <dbReference type="Proteomes" id="UP000306980"/>
    </source>
</evidence>
<dbReference type="PANTHER" id="PTHR38465:SF1">
    <property type="entry name" value="HTH-TYPE TRANSCRIPTIONAL REGULATOR MJ1563-RELATED"/>
    <property type="match status" value="1"/>
</dbReference>
<sequence length="190" mass="21991">MENEFDQIQEARDVIIRGIAQTMEFYGLTPSIGRIYGVLYFAETPKSLDEIKDEVAMSKATVSNGLRELLDTDMITKVWKKGDRKDYYIAVKDFFKNFINFFVKQLRQERKIILKAYNQSLPALEEIANNGQSEVAKEKAMKDIASINKTKVYFDWTLHLTDALETGEIFNYLPLSDEDEPKKGDKYNGY</sequence>
<reference evidence="5 6" key="1">
    <citation type="submission" date="2019-05" db="EMBL/GenBank/DDBJ databases">
        <title>Genomic analysis of Lentibacillus sp. NKC220-2.</title>
        <authorList>
            <person name="Oh Y.J."/>
        </authorList>
    </citation>
    <scope>NUCLEOTIDE SEQUENCE [LARGE SCALE GENOMIC DNA]</scope>
    <source>
        <strain evidence="5 6">NKC220-2</strain>
    </source>
</reference>
<evidence type="ECO:0000256" key="3">
    <source>
        <dbReference type="ARBA" id="ARBA00023163"/>
    </source>
</evidence>
<evidence type="ECO:0000256" key="1">
    <source>
        <dbReference type="ARBA" id="ARBA00023015"/>
    </source>
</evidence>
<protein>
    <recommendedName>
        <fullName evidence="4">HTH-type transcriptional regulator</fullName>
    </recommendedName>
</protein>
<evidence type="ECO:0000256" key="2">
    <source>
        <dbReference type="ARBA" id="ARBA00023125"/>
    </source>
</evidence>
<dbReference type="GO" id="GO:0003677">
    <property type="term" value="F:DNA binding"/>
    <property type="evidence" value="ECO:0007669"/>
    <property type="project" value="UniProtKB-UniRule"/>
</dbReference>
<evidence type="ECO:0000256" key="4">
    <source>
        <dbReference type="PIRNR" id="PIRNR006707"/>
    </source>
</evidence>
<dbReference type="PIRSF" id="PIRSF006707">
    <property type="entry name" value="MJ1563"/>
    <property type="match status" value="1"/>
</dbReference>
<dbReference type="InterPro" id="IPR026282">
    <property type="entry name" value="MJ1563"/>
</dbReference>
<name>A0A5S3QJA3_9BACI</name>
<gene>
    <name evidence="5" type="ORF">FFL34_06555</name>
</gene>
<accession>A0A5S3QJA3</accession>
<dbReference type="Proteomes" id="UP000306980">
    <property type="component" value="Unassembled WGS sequence"/>
</dbReference>
<dbReference type="InterPro" id="IPR036388">
    <property type="entry name" value="WH-like_DNA-bd_sf"/>
</dbReference>
<dbReference type="InterPro" id="IPR052362">
    <property type="entry name" value="HTH-GbsR_regulator"/>
</dbReference>
<dbReference type="InterPro" id="IPR036390">
    <property type="entry name" value="WH_DNA-bd_sf"/>
</dbReference>
<comment type="similarity">
    <text evidence="4">Belongs to the GbsR family.</text>
</comment>
<dbReference type="InterPro" id="IPR011991">
    <property type="entry name" value="ArsR-like_HTH"/>
</dbReference>
<evidence type="ECO:0000313" key="5">
    <source>
        <dbReference type="EMBL" id="TMN21807.1"/>
    </source>
</evidence>
<keyword evidence="2 4" id="KW-0238">DNA-binding</keyword>
<keyword evidence="3 4" id="KW-0804">Transcription</keyword>
<dbReference type="PANTHER" id="PTHR38465">
    <property type="entry name" value="HTH-TYPE TRANSCRIPTIONAL REGULATOR MJ1563-RELATED"/>
    <property type="match status" value="1"/>
</dbReference>
<proteinExistence type="inferred from homology"/>
<dbReference type="SUPFAM" id="SSF46785">
    <property type="entry name" value="Winged helix' DNA-binding domain"/>
    <property type="match status" value="1"/>
</dbReference>